<keyword evidence="2" id="KW-0808">Transferase</keyword>
<dbReference type="Pfam" id="PF00891">
    <property type="entry name" value="Methyltransf_2"/>
    <property type="match status" value="1"/>
</dbReference>
<keyword evidence="6" id="KW-1185">Reference proteome</keyword>
<name>A0A1R3S059_ASPC5</name>
<dbReference type="InterPro" id="IPR029063">
    <property type="entry name" value="SAM-dependent_MTases_sf"/>
</dbReference>
<sequence length="429" mass="47344">MVELNGTSAPASDSHTGNQIDQIAISPTAPDQVANLAQTIASLSKSFTAGESGARLQLLEAADSLLSALETPRETILRYCWRNPTGFAAIETGINLGIFSYLSSHDRPIAIPELATATGADIVLLQRIMKHLSAVHAVTETGRDEFTSNNFTRTVATTRYADAFPTRTGTTSSAITAIPEFLRKTQYQNPTNGLDCPFQQGFRTQDSFFHFIAKDPVLSAQFNNLMSIYHQGRASWMDPGFYPVDRLLTPTSSPTPNNNNNILLVDVGGGKGHDLNEFRSKWPTARGRLVLQDQPAVLAEATGLHESIERMPHDFFTEQPCKGSRAYFLHSVLHDWPDDICLKILAPLRAAMTPGYSRLLINENVVPDRGAHWQATGLDWVMMADFAGAERTEAQWRELLGRAGFRILKIWVGDAWSESLIECEVEVKV</sequence>
<proteinExistence type="predicted"/>
<evidence type="ECO:0000313" key="6">
    <source>
        <dbReference type="Proteomes" id="UP000188318"/>
    </source>
</evidence>
<protein>
    <recommendedName>
        <fullName evidence="4">O-methyltransferase C-terminal domain-containing protein</fullName>
    </recommendedName>
</protein>
<evidence type="ECO:0000256" key="1">
    <source>
        <dbReference type="ARBA" id="ARBA00022603"/>
    </source>
</evidence>
<evidence type="ECO:0000256" key="3">
    <source>
        <dbReference type="ARBA" id="ARBA00022691"/>
    </source>
</evidence>
<reference evidence="6" key="1">
    <citation type="journal article" date="2017" name="Genome Biol.">
        <title>Comparative genomics reveals high biological diversity and specific adaptations in the industrially and medically important fungal genus Aspergillus.</title>
        <authorList>
            <person name="de Vries R.P."/>
            <person name="Riley R."/>
            <person name="Wiebenga A."/>
            <person name="Aguilar-Osorio G."/>
            <person name="Amillis S."/>
            <person name="Uchima C.A."/>
            <person name="Anderluh G."/>
            <person name="Asadollahi M."/>
            <person name="Askin M."/>
            <person name="Barry K."/>
            <person name="Battaglia E."/>
            <person name="Bayram O."/>
            <person name="Benocci T."/>
            <person name="Braus-Stromeyer S.A."/>
            <person name="Caldana C."/>
            <person name="Canovas D."/>
            <person name="Cerqueira G.C."/>
            <person name="Chen F."/>
            <person name="Chen W."/>
            <person name="Choi C."/>
            <person name="Clum A."/>
            <person name="Dos Santos R.A."/>
            <person name="Damasio A.R."/>
            <person name="Diallinas G."/>
            <person name="Emri T."/>
            <person name="Fekete E."/>
            <person name="Flipphi M."/>
            <person name="Freyberg S."/>
            <person name="Gallo A."/>
            <person name="Gournas C."/>
            <person name="Habgood R."/>
            <person name="Hainaut M."/>
            <person name="Harispe M.L."/>
            <person name="Henrissat B."/>
            <person name="Hilden K.S."/>
            <person name="Hope R."/>
            <person name="Hossain A."/>
            <person name="Karabika E."/>
            <person name="Karaffa L."/>
            <person name="Karanyi Z."/>
            <person name="Krasevec N."/>
            <person name="Kuo A."/>
            <person name="Kusch H."/>
            <person name="LaButti K."/>
            <person name="Lagendijk E.L."/>
            <person name="Lapidus A."/>
            <person name="Levasseur A."/>
            <person name="Lindquist E."/>
            <person name="Lipzen A."/>
            <person name="Logrieco A.F."/>
            <person name="MacCabe A."/>
            <person name="Maekelae M.R."/>
            <person name="Malavazi I."/>
            <person name="Melin P."/>
            <person name="Meyer V."/>
            <person name="Mielnichuk N."/>
            <person name="Miskei M."/>
            <person name="Molnar A.P."/>
            <person name="Mule G."/>
            <person name="Ngan C.Y."/>
            <person name="Orejas M."/>
            <person name="Orosz E."/>
            <person name="Ouedraogo J.P."/>
            <person name="Overkamp K.M."/>
            <person name="Park H.-S."/>
            <person name="Perrone G."/>
            <person name="Piumi F."/>
            <person name="Punt P.J."/>
            <person name="Ram A.F."/>
            <person name="Ramon A."/>
            <person name="Rauscher S."/>
            <person name="Record E."/>
            <person name="Riano-Pachon D.M."/>
            <person name="Robert V."/>
            <person name="Roehrig J."/>
            <person name="Ruller R."/>
            <person name="Salamov A."/>
            <person name="Salih N.S."/>
            <person name="Samson R.A."/>
            <person name="Sandor E."/>
            <person name="Sanguinetti M."/>
            <person name="Schuetze T."/>
            <person name="Sepcic K."/>
            <person name="Shelest E."/>
            <person name="Sherlock G."/>
            <person name="Sophianopoulou V."/>
            <person name="Squina F.M."/>
            <person name="Sun H."/>
            <person name="Susca A."/>
            <person name="Todd R.B."/>
            <person name="Tsang A."/>
            <person name="Unkles S.E."/>
            <person name="van de Wiele N."/>
            <person name="van Rossen-Uffink D."/>
            <person name="Oliveira J.V."/>
            <person name="Vesth T.C."/>
            <person name="Visser J."/>
            <person name="Yu J.-H."/>
            <person name="Zhou M."/>
            <person name="Andersen M.R."/>
            <person name="Archer D.B."/>
            <person name="Baker S.E."/>
            <person name="Benoit I."/>
            <person name="Brakhage A.A."/>
            <person name="Braus G.H."/>
            <person name="Fischer R."/>
            <person name="Frisvad J.C."/>
            <person name="Goldman G.H."/>
            <person name="Houbraken J."/>
            <person name="Oakley B."/>
            <person name="Pocsi I."/>
            <person name="Scazzocchio C."/>
            <person name="Seiboth B."/>
            <person name="vanKuyk P.A."/>
            <person name="Wortman J."/>
            <person name="Dyer P.S."/>
            <person name="Grigoriev I.V."/>
        </authorList>
    </citation>
    <scope>NUCLEOTIDE SEQUENCE [LARGE SCALE GENOMIC DNA]</scope>
    <source>
        <strain evidence="6">ITEM 5010</strain>
    </source>
</reference>
<evidence type="ECO:0000256" key="2">
    <source>
        <dbReference type="ARBA" id="ARBA00022679"/>
    </source>
</evidence>
<dbReference type="PROSITE" id="PS51683">
    <property type="entry name" value="SAM_OMT_II"/>
    <property type="match status" value="1"/>
</dbReference>
<dbReference type="InterPro" id="IPR016461">
    <property type="entry name" value="COMT-like"/>
</dbReference>
<keyword evidence="3" id="KW-0949">S-adenosyl-L-methionine</keyword>
<dbReference type="PANTHER" id="PTHR43712:SF1">
    <property type="entry name" value="HYPOTHETICAL O-METHYLTRANSFERASE (EUROFUNG)-RELATED"/>
    <property type="match status" value="1"/>
</dbReference>
<dbReference type="GO" id="GO:0008171">
    <property type="term" value="F:O-methyltransferase activity"/>
    <property type="evidence" value="ECO:0007669"/>
    <property type="project" value="InterPro"/>
</dbReference>
<dbReference type="VEuPathDB" id="FungiDB:ASPCADRAFT_204014"/>
<gene>
    <name evidence="5" type="ORF">ASPCADRAFT_204014</name>
</gene>
<dbReference type="OrthoDB" id="1535081at2759"/>
<dbReference type="SUPFAM" id="SSF53335">
    <property type="entry name" value="S-adenosyl-L-methionine-dependent methyltransferases"/>
    <property type="match status" value="1"/>
</dbReference>
<organism evidence="5 6">
    <name type="scientific">Aspergillus carbonarius (strain ITEM 5010)</name>
    <dbReference type="NCBI Taxonomy" id="602072"/>
    <lineage>
        <taxon>Eukaryota</taxon>
        <taxon>Fungi</taxon>
        <taxon>Dikarya</taxon>
        <taxon>Ascomycota</taxon>
        <taxon>Pezizomycotina</taxon>
        <taxon>Eurotiomycetes</taxon>
        <taxon>Eurotiomycetidae</taxon>
        <taxon>Eurotiales</taxon>
        <taxon>Aspergillaceae</taxon>
        <taxon>Aspergillus</taxon>
        <taxon>Aspergillus subgen. Circumdati</taxon>
    </lineage>
</organism>
<dbReference type="InterPro" id="IPR001077">
    <property type="entry name" value="COMT_C"/>
</dbReference>
<dbReference type="PANTHER" id="PTHR43712">
    <property type="entry name" value="PUTATIVE (AFU_ORTHOLOGUE AFUA_4G14580)-RELATED"/>
    <property type="match status" value="1"/>
</dbReference>
<evidence type="ECO:0000259" key="4">
    <source>
        <dbReference type="Pfam" id="PF00891"/>
    </source>
</evidence>
<dbReference type="Gene3D" id="1.10.10.10">
    <property type="entry name" value="Winged helix-like DNA-binding domain superfamily/Winged helix DNA-binding domain"/>
    <property type="match status" value="1"/>
</dbReference>
<dbReference type="Gene3D" id="3.40.50.150">
    <property type="entry name" value="Vaccinia Virus protein VP39"/>
    <property type="match status" value="1"/>
</dbReference>
<accession>A0A1R3S059</accession>
<dbReference type="SUPFAM" id="SSF46785">
    <property type="entry name" value="Winged helix' DNA-binding domain"/>
    <property type="match status" value="1"/>
</dbReference>
<dbReference type="GO" id="GO:0046983">
    <property type="term" value="F:protein dimerization activity"/>
    <property type="evidence" value="ECO:0007669"/>
    <property type="project" value="InterPro"/>
</dbReference>
<dbReference type="InterPro" id="IPR036388">
    <property type="entry name" value="WH-like_DNA-bd_sf"/>
</dbReference>
<feature type="domain" description="O-methyltransferase C-terminal" evidence="4">
    <location>
        <begin position="263"/>
        <end position="406"/>
    </location>
</feature>
<dbReference type="OMA" id="HEMAKDN"/>
<evidence type="ECO:0000313" key="5">
    <source>
        <dbReference type="EMBL" id="OOG00119.1"/>
    </source>
</evidence>
<dbReference type="EMBL" id="KV907494">
    <property type="protein sequence ID" value="OOG00119.1"/>
    <property type="molecule type" value="Genomic_DNA"/>
</dbReference>
<dbReference type="GO" id="GO:0032259">
    <property type="term" value="P:methylation"/>
    <property type="evidence" value="ECO:0007669"/>
    <property type="project" value="UniProtKB-KW"/>
</dbReference>
<dbReference type="AlphaFoldDB" id="A0A1R3S059"/>
<dbReference type="InterPro" id="IPR036390">
    <property type="entry name" value="WH_DNA-bd_sf"/>
</dbReference>
<keyword evidence="1" id="KW-0489">Methyltransferase</keyword>
<dbReference type="Proteomes" id="UP000188318">
    <property type="component" value="Unassembled WGS sequence"/>
</dbReference>
<dbReference type="GO" id="GO:0044550">
    <property type="term" value="P:secondary metabolite biosynthetic process"/>
    <property type="evidence" value="ECO:0007669"/>
    <property type="project" value="UniProtKB-ARBA"/>
</dbReference>